<feature type="compositionally biased region" description="Basic and acidic residues" evidence="1">
    <location>
        <begin position="292"/>
        <end position="302"/>
    </location>
</feature>
<gene>
    <name evidence="2" type="ORF">Esi_0454_0018</name>
</gene>
<evidence type="ECO:0000313" key="2">
    <source>
        <dbReference type="EMBL" id="CBJ33288.1"/>
    </source>
</evidence>
<feature type="compositionally biased region" description="Gly residues" evidence="1">
    <location>
        <begin position="106"/>
        <end position="116"/>
    </location>
</feature>
<name>D7G1P3_ECTSI</name>
<accession>D7G1P3</accession>
<keyword evidence="3" id="KW-1185">Reference proteome</keyword>
<dbReference type="EMBL" id="FN649760">
    <property type="protein sequence ID" value="CBJ33288.1"/>
    <property type="molecule type" value="Genomic_DNA"/>
</dbReference>
<organism evidence="2 3">
    <name type="scientific">Ectocarpus siliculosus</name>
    <name type="common">Brown alga</name>
    <name type="synonym">Conferva siliculosa</name>
    <dbReference type="NCBI Taxonomy" id="2880"/>
    <lineage>
        <taxon>Eukaryota</taxon>
        <taxon>Sar</taxon>
        <taxon>Stramenopiles</taxon>
        <taxon>Ochrophyta</taxon>
        <taxon>PX clade</taxon>
        <taxon>Phaeophyceae</taxon>
        <taxon>Ectocarpales</taxon>
        <taxon>Ectocarpaceae</taxon>
        <taxon>Ectocarpus</taxon>
    </lineage>
</organism>
<sequence length="432" mass="46260">MAPQIAALKLKHAEHILEVVREAEKQEAARQRKLRHATSKDNLAYLQKRFTAERRQDQAHISGLVQDANAVEAALLKEQQPLQGRNSQGRDDPCAAASRGDNASSQGGGDAGGAVNTGGVEGSVGVRRIFSTKSNAYVETAEPKDDSKFISLDQMRFMKYVYSHIDGQKAAKAHTRLMTDVVREEKQMAARPNAHEQRRRRSSSISSSGGDKRMFASNGAGSRRAGPVAGSSVPPVISKAGEGGCNSGSRERQLLERKRGILLEMKGVVSRQAEALDRLVQSSANANVAAENGRRRGGDHNSRQSRPSHASVSTSSSLFTPKGEKSGRNTRSGSCPDISGLTNNSPAMLPSSATRPTAALPMPPTVPPDNVTSAFLARGGRWGGESRRGSWRCDSVTTASSASYATYCKRDRDQGRVLGISRRPPAVPALPV</sequence>
<dbReference type="Proteomes" id="UP000002630">
    <property type="component" value="Unassembled WGS sequence"/>
</dbReference>
<reference evidence="2 3" key="1">
    <citation type="journal article" date="2010" name="Nature">
        <title>The Ectocarpus genome and the independent evolution of multicellularity in brown algae.</title>
        <authorList>
            <person name="Cock J.M."/>
            <person name="Sterck L."/>
            <person name="Rouze P."/>
            <person name="Scornet D."/>
            <person name="Allen A.E."/>
            <person name="Amoutzias G."/>
            <person name="Anthouard V."/>
            <person name="Artiguenave F."/>
            <person name="Aury J.M."/>
            <person name="Badger J.H."/>
            <person name="Beszteri B."/>
            <person name="Billiau K."/>
            <person name="Bonnet E."/>
            <person name="Bothwell J.H."/>
            <person name="Bowler C."/>
            <person name="Boyen C."/>
            <person name="Brownlee C."/>
            <person name="Carrano C.J."/>
            <person name="Charrier B."/>
            <person name="Cho G.Y."/>
            <person name="Coelho S.M."/>
            <person name="Collen J."/>
            <person name="Corre E."/>
            <person name="Da Silva C."/>
            <person name="Delage L."/>
            <person name="Delaroque N."/>
            <person name="Dittami S.M."/>
            <person name="Doulbeau S."/>
            <person name="Elias M."/>
            <person name="Farnham G."/>
            <person name="Gachon C.M."/>
            <person name="Gschloessl B."/>
            <person name="Heesch S."/>
            <person name="Jabbari K."/>
            <person name="Jubin C."/>
            <person name="Kawai H."/>
            <person name="Kimura K."/>
            <person name="Kloareg B."/>
            <person name="Kupper F.C."/>
            <person name="Lang D."/>
            <person name="Le Bail A."/>
            <person name="Leblanc C."/>
            <person name="Lerouge P."/>
            <person name="Lohr M."/>
            <person name="Lopez P.J."/>
            <person name="Martens C."/>
            <person name="Maumus F."/>
            <person name="Michel G."/>
            <person name="Miranda-Saavedra D."/>
            <person name="Morales J."/>
            <person name="Moreau H."/>
            <person name="Motomura T."/>
            <person name="Nagasato C."/>
            <person name="Napoli C.A."/>
            <person name="Nelson D.R."/>
            <person name="Nyvall-Collen P."/>
            <person name="Peters A.F."/>
            <person name="Pommier C."/>
            <person name="Potin P."/>
            <person name="Poulain J."/>
            <person name="Quesneville H."/>
            <person name="Read B."/>
            <person name="Rensing S.A."/>
            <person name="Ritter A."/>
            <person name="Rousvoal S."/>
            <person name="Samanta M."/>
            <person name="Samson G."/>
            <person name="Schroeder D.C."/>
            <person name="Segurens B."/>
            <person name="Strittmatter M."/>
            <person name="Tonon T."/>
            <person name="Tregear J.W."/>
            <person name="Valentin K."/>
            <person name="von Dassow P."/>
            <person name="Yamagishi T."/>
            <person name="Van de Peer Y."/>
            <person name="Wincker P."/>
        </authorList>
    </citation>
    <scope>NUCLEOTIDE SEQUENCE [LARGE SCALE GENOMIC DNA]</scope>
    <source>
        <strain evidence="3">Ec32 / CCAP1310/4</strain>
    </source>
</reference>
<feature type="compositionally biased region" description="Polar residues" evidence="1">
    <location>
        <begin position="340"/>
        <end position="355"/>
    </location>
</feature>
<evidence type="ECO:0000256" key="1">
    <source>
        <dbReference type="SAM" id="MobiDB-lite"/>
    </source>
</evidence>
<dbReference type="AlphaFoldDB" id="D7G1P3"/>
<protein>
    <submittedName>
        <fullName evidence="2">Uncharacterized protein</fullName>
    </submittedName>
</protein>
<proteinExistence type="predicted"/>
<dbReference type="OrthoDB" id="10391619at2759"/>
<evidence type="ECO:0000313" key="3">
    <source>
        <dbReference type="Proteomes" id="UP000002630"/>
    </source>
</evidence>
<dbReference type="InParanoid" id="D7G1P3"/>
<feature type="region of interest" description="Disordered" evidence="1">
    <location>
        <begin position="79"/>
        <end position="116"/>
    </location>
</feature>
<feature type="region of interest" description="Disordered" evidence="1">
    <location>
        <begin position="187"/>
        <end position="252"/>
    </location>
</feature>
<feature type="region of interest" description="Disordered" evidence="1">
    <location>
        <begin position="286"/>
        <end position="366"/>
    </location>
</feature>
<feature type="compositionally biased region" description="Basic and acidic residues" evidence="1">
    <location>
        <begin position="187"/>
        <end position="196"/>
    </location>
</feature>
<feature type="compositionally biased region" description="Polar residues" evidence="1">
    <location>
        <begin position="304"/>
        <end position="319"/>
    </location>
</feature>